<proteinExistence type="inferred from homology"/>
<dbReference type="NCBIfam" id="TIGR00456">
    <property type="entry name" value="argS"/>
    <property type="match status" value="1"/>
</dbReference>
<evidence type="ECO:0000256" key="5">
    <source>
        <dbReference type="ARBA" id="ARBA00022917"/>
    </source>
</evidence>
<dbReference type="PANTHER" id="PTHR11956:SF5">
    <property type="entry name" value="ARGININE--TRNA LIGASE, CYTOPLASMIC"/>
    <property type="match status" value="1"/>
</dbReference>
<dbReference type="InterPro" id="IPR014729">
    <property type="entry name" value="Rossmann-like_a/b/a_fold"/>
</dbReference>
<dbReference type="InterPro" id="IPR009080">
    <property type="entry name" value="tRNAsynth_Ia_anticodon-bd"/>
</dbReference>
<evidence type="ECO:0000256" key="3">
    <source>
        <dbReference type="ARBA" id="ARBA00022741"/>
    </source>
</evidence>
<name>A0A7J4GTZ0_9ARCH</name>
<dbReference type="InterPro" id="IPR035684">
    <property type="entry name" value="ArgRS_core"/>
</dbReference>
<keyword evidence="6 8" id="KW-0030">Aminoacyl-tRNA synthetase</keyword>
<dbReference type="InterPro" id="IPR001278">
    <property type="entry name" value="Arg-tRNA-ligase"/>
</dbReference>
<feature type="domain" description="DALR anticodon binding" evidence="10">
    <location>
        <begin position="449"/>
        <end position="561"/>
    </location>
</feature>
<evidence type="ECO:0000313" key="12">
    <source>
        <dbReference type="Proteomes" id="UP000585802"/>
    </source>
</evidence>
<keyword evidence="8" id="KW-0963">Cytoplasm</keyword>
<comment type="subcellular location">
    <subcellularLocation>
        <location evidence="8">Cytoplasm</location>
    </subcellularLocation>
</comment>
<dbReference type="EMBL" id="DUCX01000053">
    <property type="protein sequence ID" value="HIF37439.1"/>
    <property type="molecule type" value="Genomic_DNA"/>
</dbReference>
<dbReference type="Pfam" id="PF00750">
    <property type="entry name" value="tRNA-synt_1d"/>
    <property type="match status" value="1"/>
</dbReference>
<dbReference type="Proteomes" id="UP000585802">
    <property type="component" value="Unassembled WGS sequence"/>
</dbReference>
<sequence length="561" mass="62916">MLVSQKVIGVIDEVVKTATIIAKKRDWPVLPIDRNSPKGDFAIICFPAAKILKKDPSWIATEIGKILIDNEGVLSTETEKGYCNVTIDWNKIGADTILEIMGTNYGKGNVKKEKILIEHTSANPTGPFHMGRARNPIIGDSIARLLKYYGHDVSTEYYVNDTGRQAATLAFGVANYKGNGNGKKDHELVECYRSASEDLKNSEDAKSKIYEKMELIESGNKKVLNEVKDAAKMMLEGMKESLKILGTEAETYFHESDLISSGEVVKVIELLKKSNLCKEEKGAYYLDLAKENIAGRNQKFFFTRENGLSLYTTRDIAYHIDKFRRFDRALNILGEDHKLQSKLLGIALRELNSKSPQALFYSFVNLPGGKMSTRAGRVVYLDDVMEQIVKLALEKLSETDLSNIDKEILAEQIGIGALRYNILKVQAEKGFTFNIDEALNLQGDSAPFAMYSHARASAILRNYSKNTPNCKLENSLVESEIRLLRTLSKWPNTVEKAVDNLAIHYIPNYIHTLASDFNQFYRDCPVIGNNNENFRINLVVCSKKILSESLSILGLKAPEIM</sequence>
<evidence type="ECO:0000256" key="4">
    <source>
        <dbReference type="ARBA" id="ARBA00022840"/>
    </source>
</evidence>
<keyword evidence="3 8" id="KW-0547">Nucleotide-binding</keyword>
<dbReference type="GO" id="GO:0006420">
    <property type="term" value="P:arginyl-tRNA aminoacylation"/>
    <property type="evidence" value="ECO:0007669"/>
    <property type="project" value="UniProtKB-UniRule"/>
</dbReference>
<gene>
    <name evidence="8" type="primary">argS</name>
    <name evidence="11" type="ORF">EYQ70_03425</name>
</gene>
<dbReference type="SUPFAM" id="SSF52374">
    <property type="entry name" value="Nucleotidylyl transferase"/>
    <property type="match status" value="1"/>
</dbReference>
<dbReference type="GO" id="GO:0004814">
    <property type="term" value="F:arginine-tRNA ligase activity"/>
    <property type="evidence" value="ECO:0007669"/>
    <property type="project" value="UniProtKB-UniRule"/>
</dbReference>
<evidence type="ECO:0000256" key="9">
    <source>
        <dbReference type="RuleBase" id="RU363038"/>
    </source>
</evidence>
<accession>A0A7J4GTZ0</accession>
<dbReference type="AlphaFoldDB" id="A0A7J4GTZ0"/>
<keyword evidence="4 8" id="KW-0067">ATP-binding</keyword>
<dbReference type="Pfam" id="PF05746">
    <property type="entry name" value="DALR_1"/>
    <property type="match status" value="1"/>
</dbReference>
<dbReference type="Gene3D" id="3.30.1360.70">
    <property type="entry name" value="Arginyl tRNA synthetase N-terminal domain"/>
    <property type="match status" value="1"/>
</dbReference>
<dbReference type="SUPFAM" id="SSF55190">
    <property type="entry name" value="Arginyl-tRNA synthetase (ArgRS), N-terminal 'additional' domain"/>
    <property type="match status" value="1"/>
</dbReference>
<dbReference type="Pfam" id="PF03485">
    <property type="entry name" value="Arg_tRNA_synt_N"/>
    <property type="match status" value="1"/>
</dbReference>
<comment type="catalytic activity">
    <reaction evidence="7 8">
        <text>tRNA(Arg) + L-arginine + ATP = L-arginyl-tRNA(Arg) + AMP + diphosphate</text>
        <dbReference type="Rhea" id="RHEA:20301"/>
        <dbReference type="Rhea" id="RHEA-COMP:9658"/>
        <dbReference type="Rhea" id="RHEA-COMP:9673"/>
        <dbReference type="ChEBI" id="CHEBI:30616"/>
        <dbReference type="ChEBI" id="CHEBI:32682"/>
        <dbReference type="ChEBI" id="CHEBI:33019"/>
        <dbReference type="ChEBI" id="CHEBI:78442"/>
        <dbReference type="ChEBI" id="CHEBI:78513"/>
        <dbReference type="ChEBI" id="CHEBI:456215"/>
        <dbReference type="EC" id="6.1.1.19"/>
    </reaction>
</comment>
<dbReference type="CDD" id="cd00671">
    <property type="entry name" value="ArgRS_core"/>
    <property type="match status" value="1"/>
</dbReference>
<dbReference type="GO" id="GO:0005524">
    <property type="term" value="F:ATP binding"/>
    <property type="evidence" value="ECO:0007669"/>
    <property type="project" value="UniProtKB-UniRule"/>
</dbReference>
<dbReference type="PANTHER" id="PTHR11956">
    <property type="entry name" value="ARGINYL-TRNA SYNTHETASE"/>
    <property type="match status" value="1"/>
</dbReference>
<organism evidence="11 12">
    <name type="scientific">Marine Group III euryarchaeote</name>
    <dbReference type="NCBI Taxonomy" id="2173149"/>
    <lineage>
        <taxon>Archaea</taxon>
        <taxon>Methanobacteriati</taxon>
        <taxon>Thermoplasmatota</taxon>
        <taxon>Thermoplasmata</taxon>
        <taxon>Candidatus Thermoprofundales</taxon>
    </lineage>
</organism>
<evidence type="ECO:0000256" key="1">
    <source>
        <dbReference type="ARBA" id="ARBA00005594"/>
    </source>
</evidence>
<evidence type="ECO:0000313" key="11">
    <source>
        <dbReference type="EMBL" id="HIF37439.1"/>
    </source>
</evidence>
<dbReference type="InterPro" id="IPR008909">
    <property type="entry name" value="DALR_anticod-bd"/>
</dbReference>
<dbReference type="Gene3D" id="3.40.50.620">
    <property type="entry name" value="HUPs"/>
    <property type="match status" value="1"/>
</dbReference>
<dbReference type="SMART" id="SM00836">
    <property type="entry name" value="DALR_1"/>
    <property type="match status" value="1"/>
</dbReference>
<evidence type="ECO:0000259" key="10">
    <source>
        <dbReference type="SMART" id="SM00836"/>
    </source>
</evidence>
<dbReference type="GO" id="GO:0005737">
    <property type="term" value="C:cytoplasm"/>
    <property type="evidence" value="ECO:0007669"/>
    <property type="project" value="UniProtKB-SubCell"/>
</dbReference>
<comment type="caution">
    <text evidence="11">The sequence shown here is derived from an EMBL/GenBank/DDBJ whole genome shotgun (WGS) entry which is preliminary data.</text>
</comment>
<keyword evidence="2 8" id="KW-0436">Ligase</keyword>
<dbReference type="SUPFAM" id="SSF47323">
    <property type="entry name" value="Anticodon-binding domain of a subclass of class I aminoacyl-tRNA synthetases"/>
    <property type="match status" value="1"/>
</dbReference>
<dbReference type="InterPro" id="IPR036695">
    <property type="entry name" value="Arg-tRNA-synth_N_sf"/>
</dbReference>
<evidence type="ECO:0000256" key="2">
    <source>
        <dbReference type="ARBA" id="ARBA00022598"/>
    </source>
</evidence>
<dbReference type="EC" id="6.1.1.19" evidence="8"/>
<keyword evidence="5 8" id="KW-0648">Protein biosynthesis</keyword>
<comment type="similarity">
    <text evidence="1 8 9">Belongs to the class-I aminoacyl-tRNA synthetase family.</text>
</comment>
<protein>
    <recommendedName>
        <fullName evidence="8">Arginine--tRNA ligase</fullName>
        <ecNumber evidence="8">6.1.1.19</ecNumber>
    </recommendedName>
    <alternativeName>
        <fullName evidence="8">Arginyl-tRNA synthetase</fullName>
        <shortName evidence="8">ArgRS</shortName>
    </alternativeName>
</protein>
<evidence type="ECO:0000256" key="6">
    <source>
        <dbReference type="ARBA" id="ARBA00023146"/>
    </source>
</evidence>
<dbReference type="PRINTS" id="PR01038">
    <property type="entry name" value="TRNASYNTHARG"/>
</dbReference>
<evidence type="ECO:0000256" key="8">
    <source>
        <dbReference type="HAMAP-Rule" id="MF_00123"/>
    </source>
</evidence>
<dbReference type="HAMAP" id="MF_00123">
    <property type="entry name" value="Arg_tRNA_synth"/>
    <property type="match status" value="1"/>
</dbReference>
<dbReference type="Gene3D" id="1.10.730.10">
    <property type="entry name" value="Isoleucyl-tRNA Synthetase, Domain 1"/>
    <property type="match status" value="1"/>
</dbReference>
<dbReference type="InterPro" id="IPR005148">
    <property type="entry name" value="Arg-tRNA-synth_N"/>
</dbReference>
<feature type="short sequence motif" description="'HIGH' region" evidence="8">
    <location>
        <begin position="122"/>
        <end position="132"/>
    </location>
</feature>
<reference evidence="12" key="1">
    <citation type="journal article" date="2019" name="bioRxiv">
        <title>Genome diversification in globally distributed novel marine Proteobacteria is linked to environmental adaptation.</title>
        <authorList>
            <person name="Zhou Z."/>
            <person name="Tran P.Q."/>
            <person name="Kieft K."/>
            <person name="Anantharaman K."/>
        </authorList>
    </citation>
    <scope>NUCLEOTIDE SEQUENCE [LARGE SCALE GENOMIC DNA]</scope>
</reference>
<evidence type="ECO:0000256" key="7">
    <source>
        <dbReference type="ARBA" id="ARBA00049339"/>
    </source>
</evidence>